<feature type="transmembrane region" description="Helical" evidence="6">
    <location>
        <begin position="12"/>
        <end position="35"/>
    </location>
</feature>
<keyword evidence="3 6" id="KW-0812">Transmembrane</keyword>
<name>A0A2R5F7V7_9PROT</name>
<sequence length="243" mass="25857">MFGIDWAALFKIVGIDILLGGDNAILIALACAALAPEVRNRAVMFGTAGAVVMRAILLVFASFLMGMSYVKFFAGAYLLYVGYSLLKEGDDDENVDAPDRLWAAVKTIIIADLAMSTDNVLAVAGSAQSAGAHSNLYAVGGILFSIPIIVLFSQAIMKLMDRFPVIVWFGAGLLGWVGAEMMITDPILTDYITRVHMTMGGYTDLSYKLAGFVAVVFTVAAARHINKRGELAAEAAHPAKAEA</sequence>
<gene>
    <name evidence="7" type="ORF">NMK_1843</name>
</gene>
<dbReference type="EMBL" id="BDOQ01000007">
    <property type="protein sequence ID" value="GBG14277.1"/>
    <property type="molecule type" value="Genomic_DNA"/>
</dbReference>
<dbReference type="InterPro" id="IPR005496">
    <property type="entry name" value="Integral_membrane_TerC"/>
</dbReference>
<dbReference type="Proteomes" id="UP000245081">
    <property type="component" value="Unassembled WGS sequence"/>
</dbReference>
<feature type="transmembrane region" description="Helical" evidence="6">
    <location>
        <begin position="136"/>
        <end position="157"/>
    </location>
</feature>
<evidence type="ECO:0000256" key="1">
    <source>
        <dbReference type="ARBA" id="ARBA00004141"/>
    </source>
</evidence>
<dbReference type="GO" id="GO:0016020">
    <property type="term" value="C:membrane"/>
    <property type="evidence" value="ECO:0007669"/>
    <property type="project" value="UniProtKB-SubCell"/>
</dbReference>
<feature type="transmembrane region" description="Helical" evidence="6">
    <location>
        <begin position="163"/>
        <end position="184"/>
    </location>
</feature>
<evidence type="ECO:0000313" key="8">
    <source>
        <dbReference type="Proteomes" id="UP000245081"/>
    </source>
</evidence>
<reference evidence="7 8" key="1">
    <citation type="journal article" date="2018" name="Environ. Microbiol.">
        <title>Isolation and genomic characterization of Novimethylophilus kurashikiensis gen. nov. sp. nov., a new lanthanide-dependent methylotrophic species of Methylophilaceae.</title>
        <authorList>
            <person name="Lv H."/>
            <person name="Sahin N."/>
            <person name="Tani A."/>
        </authorList>
    </citation>
    <scope>NUCLEOTIDE SEQUENCE [LARGE SCALE GENOMIC DNA]</scope>
    <source>
        <strain evidence="7 8">La2-4</strain>
    </source>
</reference>
<dbReference type="RefSeq" id="WP_109015479.1">
    <property type="nucleotide sequence ID" value="NZ_BDOQ01000007.1"/>
</dbReference>
<evidence type="ECO:0000256" key="4">
    <source>
        <dbReference type="ARBA" id="ARBA00022989"/>
    </source>
</evidence>
<dbReference type="PANTHER" id="PTHR30238">
    <property type="entry name" value="MEMBRANE BOUND PREDICTED REDOX MODULATOR"/>
    <property type="match status" value="1"/>
</dbReference>
<evidence type="ECO:0000256" key="3">
    <source>
        <dbReference type="ARBA" id="ARBA00022692"/>
    </source>
</evidence>
<evidence type="ECO:0000313" key="7">
    <source>
        <dbReference type="EMBL" id="GBG14277.1"/>
    </source>
</evidence>
<feature type="transmembrane region" description="Helical" evidence="6">
    <location>
        <begin position="56"/>
        <end position="81"/>
    </location>
</feature>
<dbReference type="Pfam" id="PF03741">
    <property type="entry name" value="TerC"/>
    <property type="match status" value="1"/>
</dbReference>
<dbReference type="InterPro" id="IPR022301">
    <property type="entry name" value="Integral_membrane_YjbE"/>
</dbReference>
<protein>
    <submittedName>
        <fullName evidence="7">Membrane protein</fullName>
    </submittedName>
</protein>
<keyword evidence="8" id="KW-1185">Reference proteome</keyword>
<comment type="caution">
    <text evidence="7">The sequence shown here is derived from an EMBL/GenBank/DDBJ whole genome shotgun (WGS) entry which is preliminary data.</text>
</comment>
<evidence type="ECO:0000256" key="5">
    <source>
        <dbReference type="ARBA" id="ARBA00023136"/>
    </source>
</evidence>
<evidence type="ECO:0000256" key="2">
    <source>
        <dbReference type="ARBA" id="ARBA00007511"/>
    </source>
</evidence>
<dbReference type="AlphaFoldDB" id="A0A2R5F7V7"/>
<proteinExistence type="inferred from homology"/>
<dbReference type="OrthoDB" id="5295733at2"/>
<dbReference type="PANTHER" id="PTHR30238:SF4">
    <property type="entry name" value="SLL1022 PROTEIN"/>
    <property type="match status" value="1"/>
</dbReference>
<keyword evidence="5 6" id="KW-0472">Membrane</keyword>
<comment type="subcellular location">
    <subcellularLocation>
        <location evidence="1">Membrane</location>
        <topology evidence="1">Multi-pass membrane protein</topology>
    </subcellularLocation>
</comment>
<organism evidence="7 8">
    <name type="scientific">Novimethylophilus kurashikiensis</name>
    <dbReference type="NCBI Taxonomy" id="1825523"/>
    <lineage>
        <taxon>Bacteria</taxon>
        <taxon>Pseudomonadati</taxon>
        <taxon>Pseudomonadota</taxon>
        <taxon>Betaproteobacteria</taxon>
        <taxon>Nitrosomonadales</taxon>
        <taxon>Methylophilaceae</taxon>
        <taxon>Novimethylophilus</taxon>
    </lineage>
</organism>
<accession>A0A2R5F7V7</accession>
<keyword evidence="4 6" id="KW-1133">Transmembrane helix</keyword>
<evidence type="ECO:0000256" key="6">
    <source>
        <dbReference type="SAM" id="Phobius"/>
    </source>
</evidence>
<dbReference type="NCBIfam" id="TIGR03717">
    <property type="entry name" value="R_switched_YjbE"/>
    <property type="match status" value="1"/>
</dbReference>
<comment type="similarity">
    <text evidence="2">Belongs to the TerC family.</text>
</comment>
<feature type="transmembrane region" description="Helical" evidence="6">
    <location>
        <begin position="205"/>
        <end position="225"/>
    </location>
</feature>